<evidence type="ECO:0000313" key="2">
    <source>
        <dbReference type="Proteomes" id="UP001162131"/>
    </source>
</evidence>
<protein>
    <submittedName>
        <fullName evidence="1">Uncharacterized protein</fullName>
    </submittedName>
</protein>
<comment type="caution">
    <text evidence="1">The sequence shown here is derived from an EMBL/GenBank/DDBJ whole genome shotgun (WGS) entry which is preliminary data.</text>
</comment>
<sequence>MGIFGFIKHSVKKAAELVVKGCSKVCTFTCKTILEISNVLSFFYFSGKIKGLKKYLDDRNLKVQSWISEKCYSNLDILEKNLQNKEKILKNRVSYFKNRHKILNERIKKFNKIRKRIIEIKALQLNRIEKEENCSQASFSKMDFPKIPLQDKTSFFKYLSCIDEVFAILTSSFYLIDVFKLLPSWSMRISRGFNFFIVLQLGKEILLSYDDFDRKEKYLLDNLHAFEEYISRVNIEIEKCDKEIINIDQNITRSINNILPGVHETKFFENAEKLISEIKSQKPRRETEEEKSKKKILIRCMDSLYKSGDISYEKMIDFLKRKGISEDELKKYS</sequence>
<organism evidence="1 2">
    <name type="scientific">Blepharisma stoltei</name>
    <dbReference type="NCBI Taxonomy" id="1481888"/>
    <lineage>
        <taxon>Eukaryota</taxon>
        <taxon>Sar</taxon>
        <taxon>Alveolata</taxon>
        <taxon>Ciliophora</taxon>
        <taxon>Postciliodesmatophora</taxon>
        <taxon>Heterotrichea</taxon>
        <taxon>Heterotrichida</taxon>
        <taxon>Blepharismidae</taxon>
        <taxon>Blepharisma</taxon>
    </lineage>
</organism>
<dbReference type="Proteomes" id="UP001162131">
    <property type="component" value="Unassembled WGS sequence"/>
</dbReference>
<name>A0AAU9I7V3_9CILI</name>
<dbReference type="AlphaFoldDB" id="A0AAU9I7V3"/>
<dbReference type="EMBL" id="CAJZBQ010000001">
    <property type="protein sequence ID" value="CAG9310050.1"/>
    <property type="molecule type" value="Genomic_DNA"/>
</dbReference>
<accession>A0AAU9I7V3</accession>
<proteinExistence type="predicted"/>
<reference evidence="1" key="1">
    <citation type="submission" date="2021-09" db="EMBL/GenBank/DDBJ databases">
        <authorList>
            <consortium name="AG Swart"/>
            <person name="Singh M."/>
            <person name="Singh A."/>
            <person name="Seah K."/>
            <person name="Emmerich C."/>
        </authorList>
    </citation>
    <scope>NUCLEOTIDE SEQUENCE</scope>
    <source>
        <strain evidence="1">ATCC30299</strain>
    </source>
</reference>
<evidence type="ECO:0000313" key="1">
    <source>
        <dbReference type="EMBL" id="CAG9310050.1"/>
    </source>
</evidence>
<keyword evidence="2" id="KW-1185">Reference proteome</keyword>
<gene>
    <name evidence="1" type="ORF">BSTOLATCC_MIC262</name>
</gene>